<dbReference type="EMBL" id="JAAGAX010000015">
    <property type="protein sequence ID" value="KAF2290441.1"/>
    <property type="molecule type" value="Genomic_DNA"/>
</dbReference>
<evidence type="ECO:0000313" key="4">
    <source>
        <dbReference type="EMBL" id="KAF2290441.1"/>
    </source>
</evidence>
<proteinExistence type="inferred from homology"/>
<dbReference type="InterPro" id="IPR001220">
    <property type="entry name" value="Legume_lectin_dom"/>
</dbReference>
<name>A0A6A6KNA2_HEVBR</name>
<keyword evidence="5" id="KW-1185">Reference proteome</keyword>
<dbReference type="Proteomes" id="UP000467840">
    <property type="component" value="Chromosome 2"/>
</dbReference>
<reference evidence="4 5" key="1">
    <citation type="journal article" date="2020" name="Mol. Plant">
        <title>The Chromosome-Based Rubber Tree Genome Provides New Insights into Spurge Genome Evolution and Rubber Biosynthesis.</title>
        <authorList>
            <person name="Liu J."/>
            <person name="Shi C."/>
            <person name="Shi C.C."/>
            <person name="Li W."/>
            <person name="Zhang Q.J."/>
            <person name="Zhang Y."/>
            <person name="Li K."/>
            <person name="Lu H.F."/>
            <person name="Shi C."/>
            <person name="Zhu S.T."/>
            <person name="Xiao Z.Y."/>
            <person name="Nan H."/>
            <person name="Yue Y."/>
            <person name="Zhu X.G."/>
            <person name="Wu Y."/>
            <person name="Hong X.N."/>
            <person name="Fan G.Y."/>
            <person name="Tong Y."/>
            <person name="Zhang D."/>
            <person name="Mao C.L."/>
            <person name="Liu Y.L."/>
            <person name="Hao S.J."/>
            <person name="Liu W.Q."/>
            <person name="Lv M.Q."/>
            <person name="Zhang H.B."/>
            <person name="Liu Y."/>
            <person name="Hu-Tang G.R."/>
            <person name="Wang J.P."/>
            <person name="Wang J.H."/>
            <person name="Sun Y.H."/>
            <person name="Ni S.B."/>
            <person name="Chen W.B."/>
            <person name="Zhang X.C."/>
            <person name="Jiao Y.N."/>
            <person name="Eichler E.E."/>
            <person name="Li G.H."/>
            <person name="Liu X."/>
            <person name="Gao L.Z."/>
        </authorList>
    </citation>
    <scope>NUCLEOTIDE SEQUENCE [LARGE SCALE GENOMIC DNA]</scope>
    <source>
        <strain evidence="5">cv. GT1</strain>
        <tissue evidence="4">Leaf</tissue>
    </source>
</reference>
<feature type="domain" description="Legume lectin" evidence="3">
    <location>
        <begin position="35"/>
        <end position="120"/>
    </location>
</feature>
<comment type="caution">
    <text evidence="4">The sequence shown here is derived from an EMBL/GenBank/DDBJ whole genome shotgun (WGS) entry which is preliminary data.</text>
</comment>
<evidence type="ECO:0000256" key="2">
    <source>
        <dbReference type="ARBA" id="ARBA00022734"/>
    </source>
</evidence>
<dbReference type="Pfam" id="PF00139">
    <property type="entry name" value="Lectin_legB"/>
    <property type="match status" value="1"/>
</dbReference>
<dbReference type="Gene3D" id="2.60.120.200">
    <property type="match status" value="1"/>
</dbReference>
<organism evidence="4 5">
    <name type="scientific">Hevea brasiliensis</name>
    <name type="common">Para rubber tree</name>
    <name type="synonym">Siphonia brasiliensis</name>
    <dbReference type="NCBI Taxonomy" id="3981"/>
    <lineage>
        <taxon>Eukaryota</taxon>
        <taxon>Viridiplantae</taxon>
        <taxon>Streptophyta</taxon>
        <taxon>Embryophyta</taxon>
        <taxon>Tracheophyta</taxon>
        <taxon>Spermatophyta</taxon>
        <taxon>Magnoliopsida</taxon>
        <taxon>eudicotyledons</taxon>
        <taxon>Gunneridae</taxon>
        <taxon>Pentapetalae</taxon>
        <taxon>rosids</taxon>
        <taxon>fabids</taxon>
        <taxon>Malpighiales</taxon>
        <taxon>Euphorbiaceae</taxon>
        <taxon>Crotonoideae</taxon>
        <taxon>Micrandreae</taxon>
        <taxon>Hevea</taxon>
    </lineage>
</organism>
<evidence type="ECO:0000313" key="5">
    <source>
        <dbReference type="Proteomes" id="UP000467840"/>
    </source>
</evidence>
<dbReference type="SUPFAM" id="SSF49899">
    <property type="entry name" value="Concanavalin A-like lectins/glucanases"/>
    <property type="match status" value="1"/>
</dbReference>
<evidence type="ECO:0000259" key="3">
    <source>
        <dbReference type="Pfam" id="PF00139"/>
    </source>
</evidence>
<sequence>MTQIRPTSSIFSYPCENMINAYVKKLNGITHVQGTVQDFKFEDIHNNHAAIDSDSLKSNAYAPAEYYSHDSSRQDLNLEDRYAIQVFIDYDDVQNLLNVNILLNSKLSRLPIMSFHIDISPAPWTGALR</sequence>
<protein>
    <recommendedName>
        <fullName evidence="3">Legume lectin domain-containing protein</fullName>
    </recommendedName>
</protein>
<dbReference type="GO" id="GO:0030246">
    <property type="term" value="F:carbohydrate binding"/>
    <property type="evidence" value="ECO:0007669"/>
    <property type="project" value="UniProtKB-KW"/>
</dbReference>
<dbReference type="InterPro" id="IPR013320">
    <property type="entry name" value="ConA-like_dom_sf"/>
</dbReference>
<accession>A0A6A6KNA2</accession>
<gene>
    <name evidence="4" type="ORF">GH714_013179</name>
</gene>
<dbReference type="AlphaFoldDB" id="A0A6A6KNA2"/>
<evidence type="ECO:0000256" key="1">
    <source>
        <dbReference type="ARBA" id="ARBA00007606"/>
    </source>
</evidence>
<comment type="similarity">
    <text evidence="1">Belongs to the leguminous lectin family.</text>
</comment>
<keyword evidence="2" id="KW-0430">Lectin</keyword>